<keyword evidence="3" id="KW-1185">Reference proteome</keyword>
<gene>
    <name evidence="2" type="ORF">K457DRAFT_27687</name>
</gene>
<feature type="region of interest" description="Disordered" evidence="1">
    <location>
        <begin position="35"/>
        <end position="88"/>
    </location>
</feature>
<evidence type="ECO:0000313" key="2">
    <source>
        <dbReference type="EMBL" id="OAQ35474.1"/>
    </source>
</evidence>
<accession>A0A197KGH4</accession>
<feature type="compositionally biased region" description="Low complexity" evidence="1">
    <location>
        <begin position="40"/>
        <end position="50"/>
    </location>
</feature>
<reference evidence="2 3" key="1">
    <citation type="submission" date="2016-05" db="EMBL/GenBank/DDBJ databases">
        <title>Genome sequencing reveals origins of a unique bacterial endosymbiosis in the earliest lineages of terrestrial Fungi.</title>
        <authorList>
            <consortium name="DOE Joint Genome Institute"/>
            <person name="Uehling J."/>
            <person name="Gryganskyi A."/>
            <person name="Hameed K."/>
            <person name="Tschaplinski T."/>
            <person name="Misztal P."/>
            <person name="Wu S."/>
            <person name="Desiro A."/>
            <person name="Vande Pol N."/>
            <person name="Du Z.-Y."/>
            <person name="Zienkiewicz A."/>
            <person name="Zienkiewicz K."/>
            <person name="Morin E."/>
            <person name="Tisserant E."/>
            <person name="Splivallo R."/>
            <person name="Hainaut M."/>
            <person name="Henrissat B."/>
            <person name="Ohm R."/>
            <person name="Kuo A."/>
            <person name="Yan J."/>
            <person name="Lipzen A."/>
            <person name="Nolan M."/>
            <person name="Labutti K."/>
            <person name="Barry K."/>
            <person name="Goldstein A."/>
            <person name="Labbe J."/>
            <person name="Schadt C."/>
            <person name="Tuskan G."/>
            <person name="Grigoriev I."/>
            <person name="Martin F."/>
            <person name="Vilgalys R."/>
            <person name="Bonito G."/>
        </authorList>
    </citation>
    <scope>NUCLEOTIDE SEQUENCE [LARGE SCALE GENOMIC DNA]</scope>
    <source>
        <strain evidence="2 3">AG-77</strain>
    </source>
</reference>
<organism evidence="2 3">
    <name type="scientific">Linnemannia elongata AG-77</name>
    <dbReference type="NCBI Taxonomy" id="1314771"/>
    <lineage>
        <taxon>Eukaryota</taxon>
        <taxon>Fungi</taxon>
        <taxon>Fungi incertae sedis</taxon>
        <taxon>Mucoromycota</taxon>
        <taxon>Mortierellomycotina</taxon>
        <taxon>Mortierellomycetes</taxon>
        <taxon>Mortierellales</taxon>
        <taxon>Mortierellaceae</taxon>
        <taxon>Linnemannia</taxon>
    </lineage>
</organism>
<protein>
    <submittedName>
        <fullName evidence="2">Uncharacterized protein</fullName>
    </submittedName>
</protein>
<evidence type="ECO:0000313" key="3">
    <source>
        <dbReference type="Proteomes" id="UP000078512"/>
    </source>
</evidence>
<dbReference type="EMBL" id="KV442014">
    <property type="protein sequence ID" value="OAQ35474.1"/>
    <property type="molecule type" value="Genomic_DNA"/>
</dbReference>
<feature type="compositionally biased region" description="Polar residues" evidence="1">
    <location>
        <begin position="51"/>
        <end position="61"/>
    </location>
</feature>
<proteinExistence type="predicted"/>
<dbReference type="AlphaFoldDB" id="A0A197KGH4"/>
<name>A0A197KGH4_9FUNG</name>
<evidence type="ECO:0000256" key="1">
    <source>
        <dbReference type="SAM" id="MobiDB-lite"/>
    </source>
</evidence>
<feature type="compositionally biased region" description="Basic residues" evidence="1">
    <location>
        <begin position="63"/>
        <end position="77"/>
    </location>
</feature>
<dbReference type="Proteomes" id="UP000078512">
    <property type="component" value="Unassembled WGS sequence"/>
</dbReference>
<feature type="region of interest" description="Disordered" evidence="1">
    <location>
        <begin position="130"/>
        <end position="149"/>
    </location>
</feature>
<sequence length="149" mass="16520">MASHKSSLLSSMKASGAPVISPSCLLPIKAASNPVKHTSNKNTFNSTSTNRNHASIRSQVKQACRRRRRTRRRHRLCPRSTQDQKEGGALLGHYRERVQTVAGSMTAQGPLAALFALLIQVIFGQQESRNRSTHIGQEEHWHRTTSATP</sequence>